<dbReference type="SUPFAM" id="SSF81891">
    <property type="entry name" value="Poly A polymerase C-terminal region-like"/>
    <property type="match status" value="1"/>
</dbReference>
<keyword evidence="6" id="KW-0547">Nucleotide-binding</keyword>
<accession>A0A0G3EEY4</accession>
<dbReference type="CDD" id="cd05398">
    <property type="entry name" value="NT_ClassII-CCAase"/>
    <property type="match status" value="1"/>
</dbReference>
<dbReference type="PANTHER" id="PTHR46173">
    <property type="entry name" value="CCA TRNA NUCLEOTIDYLTRANSFERASE 1, MITOCHONDRIAL"/>
    <property type="match status" value="1"/>
</dbReference>
<dbReference type="GO" id="GO:0016779">
    <property type="term" value="F:nucleotidyltransferase activity"/>
    <property type="evidence" value="ECO:0007669"/>
    <property type="project" value="UniProtKB-KW"/>
</dbReference>
<keyword evidence="2 8" id="KW-0808">Transferase</keyword>
<evidence type="ECO:0000256" key="5">
    <source>
        <dbReference type="ARBA" id="ARBA00022723"/>
    </source>
</evidence>
<evidence type="ECO:0000259" key="12">
    <source>
        <dbReference type="Pfam" id="PF12627"/>
    </source>
</evidence>
<keyword evidence="3" id="KW-0819">tRNA processing</keyword>
<evidence type="ECO:0000259" key="11">
    <source>
        <dbReference type="Pfam" id="PF01966"/>
    </source>
</evidence>
<evidence type="ECO:0000313" key="14">
    <source>
        <dbReference type="Proteomes" id="UP000035268"/>
    </source>
</evidence>
<dbReference type="CDD" id="cd00077">
    <property type="entry name" value="HDc"/>
    <property type="match status" value="1"/>
</dbReference>
<dbReference type="InterPro" id="IPR050264">
    <property type="entry name" value="Bact_CCA-adding_enz_type3_sf"/>
</dbReference>
<dbReference type="GO" id="GO:0000049">
    <property type="term" value="F:tRNA binding"/>
    <property type="evidence" value="ECO:0007669"/>
    <property type="project" value="TreeGrafter"/>
</dbReference>
<dbReference type="InterPro" id="IPR003607">
    <property type="entry name" value="HD/PDEase_dom"/>
</dbReference>
<dbReference type="GO" id="GO:0000166">
    <property type="term" value="F:nucleotide binding"/>
    <property type="evidence" value="ECO:0007669"/>
    <property type="project" value="UniProtKB-KW"/>
</dbReference>
<name>A0A0G3EEY4_9BACT</name>
<dbReference type="EMBL" id="CP010904">
    <property type="protein sequence ID" value="AKJ64878.1"/>
    <property type="molecule type" value="Genomic_DNA"/>
</dbReference>
<keyword evidence="7" id="KW-0460">Magnesium</keyword>
<dbReference type="Proteomes" id="UP000035268">
    <property type="component" value="Chromosome"/>
</dbReference>
<feature type="domain" description="tRNA nucleotidyltransferase/poly(A) polymerase RNA and SrmB- binding" evidence="12">
    <location>
        <begin position="174"/>
        <end position="233"/>
    </location>
</feature>
<keyword evidence="5" id="KW-0479">Metal-binding</keyword>
<proteinExistence type="inferred from homology"/>
<feature type="domain" description="Poly A polymerase head" evidence="10">
    <location>
        <begin position="26"/>
        <end position="146"/>
    </location>
</feature>
<dbReference type="InterPro" id="IPR032828">
    <property type="entry name" value="PolyA_RNA-bd"/>
</dbReference>
<evidence type="ECO:0000256" key="7">
    <source>
        <dbReference type="ARBA" id="ARBA00022842"/>
    </source>
</evidence>
<evidence type="ECO:0000259" key="10">
    <source>
        <dbReference type="Pfam" id="PF01743"/>
    </source>
</evidence>
<dbReference type="Gene3D" id="1.10.3090.10">
    <property type="entry name" value="cca-adding enzyme, domain 2"/>
    <property type="match status" value="1"/>
</dbReference>
<keyword evidence="14" id="KW-1185">Reference proteome</keyword>
<dbReference type="PANTHER" id="PTHR46173:SF1">
    <property type="entry name" value="CCA TRNA NUCLEOTIDYLTRANSFERASE 1, MITOCHONDRIAL"/>
    <property type="match status" value="1"/>
</dbReference>
<dbReference type="Gene3D" id="3.30.460.10">
    <property type="entry name" value="Beta Polymerase, domain 2"/>
    <property type="match status" value="1"/>
</dbReference>
<dbReference type="SUPFAM" id="SSF81301">
    <property type="entry name" value="Nucleotidyltransferase"/>
    <property type="match status" value="1"/>
</dbReference>
<gene>
    <name evidence="13" type="ORF">L21SP4_01635</name>
</gene>
<evidence type="ECO:0000256" key="4">
    <source>
        <dbReference type="ARBA" id="ARBA00022695"/>
    </source>
</evidence>
<protein>
    <submittedName>
        <fullName evidence="13">tRNA adenylyltransferase</fullName>
    </submittedName>
</protein>
<reference evidence="13 14" key="2">
    <citation type="journal article" date="2016" name="ISME J.">
        <title>Characterization of the first cultured representative of Verrucomicrobia subdivision 5 indicates the proposal of a novel phylum.</title>
        <authorList>
            <person name="Spring S."/>
            <person name="Bunk B."/>
            <person name="Sproer C."/>
            <person name="Schumann P."/>
            <person name="Rohde M."/>
            <person name="Tindall B.J."/>
            <person name="Klenk H.P."/>
        </authorList>
    </citation>
    <scope>NUCLEOTIDE SEQUENCE [LARGE SCALE GENOMIC DNA]</scope>
    <source>
        <strain evidence="13 14">L21-Fru-AB</strain>
    </source>
</reference>
<dbReference type="Gene3D" id="1.10.246.80">
    <property type="match status" value="1"/>
</dbReference>
<dbReference type="Pfam" id="PF01743">
    <property type="entry name" value="PolyA_pol"/>
    <property type="match status" value="1"/>
</dbReference>
<organism evidence="13 14">
    <name type="scientific">Kiritimatiella glycovorans</name>
    <dbReference type="NCBI Taxonomy" id="1307763"/>
    <lineage>
        <taxon>Bacteria</taxon>
        <taxon>Pseudomonadati</taxon>
        <taxon>Kiritimatiellota</taxon>
        <taxon>Kiritimatiellia</taxon>
        <taxon>Kiritimatiellales</taxon>
        <taxon>Kiritimatiellaceae</taxon>
        <taxon>Kiritimatiella</taxon>
    </lineage>
</organism>
<sequence>MNEPTHPAYETALRVLATLREAGHKAWFAGGSVRDRLLGREAKDYDVATDALPSRVEELFSRTVAVGKSFGVIAVVEDDIQIEVTTFRSEDQYEDGRRPGSVTPTTPEEDAQRRDFTINGLFYDPVADRVIDYVGGREDLARGLVRAIGDPGERFGEDHLRMLRAVRFAATLEFEIETRTREAIRALAGRIDRISAERIEIELTRTLTESPRPGRALCTLLDTGLLAEVIPEAVPMVGQEQPPEFHPEGDVFTHTCLMLDRMGAGVKEPGVDRAELAWALLLHDVGKPPACVHSQWPDGRPRLRFDRHARISADMAEAVMRRLKMPAKRIRNVVTAIDRHMRFMHVEEMRESKLRRWMAEPVFPLELELHRLDCEGSHGDMSCYRRVMDLREKISREPVLPEPWVNGRDLIAMGLEPGPGIGELLDEAFERQLEGEAASREELLAWLRERVAQKSNQARKPD</sequence>
<dbReference type="RefSeq" id="WP_052882163.1">
    <property type="nucleotide sequence ID" value="NZ_CP010904.1"/>
</dbReference>
<dbReference type="PATRIC" id="fig|1609981.3.peg.1696"/>
<comment type="cofactor">
    <cofactor evidence="1">
        <name>Mg(2+)</name>
        <dbReference type="ChEBI" id="CHEBI:18420"/>
    </cofactor>
</comment>
<dbReference type="Pfam" id="PF12627">
    <property type="entry name" value="PolyA_pol_RNAbd"/>
    <property type="match status" value="1"/>
</dbReference>
<evidence type="ECO:0000256" key="2">
    <source>
        <dbReference type="ARBA" id="ARBA00022679"/>
    </source>
</evidence>
<dbReference type="OrthoDB" id="9805698at2"/>
<keyword evidence="8" id="KW-0694">RNA-binding</keyword>
<evidence type="ECO:0000256" key="3">
    <source>
        <dbReference type="ARBA" id="ARBA00022694"/>
    </source>
</evidence>
<dbReference type="STRING" id="1307763.L21SP4_01635"/>
<reference evidence="14" key="1">
    <citation type="submission" date="2015-02" db="EMBL/GenBank/DDBJ databases">
        <title>Description and complete genome sequence of the first cultured representative of the subdivision 5 of the Verrucomicrobia phylum.</title>
        <authorList>
            <person name="Spring S."/>
            <person name="Bunk B."/>
            <person name="Sproer C."/>
            <person name="Klenk H.-P."/>
        </authorList>
    </citation>
    <scope>NUCLEOTIDE SEQUENCE [LARGE SCALE GENOMIC DNA]</scope>
    <source>
        <strain evidence="14">L21-Fru-AB</strain>
    </source>
</reference>
<comment type="similarity">
    <text evidence="8">Belongs to the tRNA nucleotidyltransferase/poly(A) polymerase family.</text>
</comment>
<dbReference type="InterPro" id="IPR043519">
    <property type="entry name" value="NT_sf"/>
</dbReference>
<dbReference type="InterPro" id="IPR006674">
    <property type="entry name" value="HD_domain"/>
</dbReference>
<feature type="region of interest" description="Disordered" evidence="9">
    <location>
        <begin position="91"/>
        <end position="111"/>
    </location>
</feature>
<dbReference type="Pfam" id="PF01966">
    <property type="entry name" value="HD"/>
    <property type="match status" value="1"/>
</dbReference>
<dbReference type="AlphaFoldDB" id="A0A0G3EEY4"/>
<feature type="domain" description="HD" evidence="11">
    <location>
        <begin position="251"/>
        <end position="347"/>
    </location>
</feature>
<dbReference type="KEGG" id="vbl:L21SP4_01635"/>
<evidence type="ECO:0000256" key="1">
    <source>
        <dbReference type="ARBA" id="ARBA00001946"/>
    </source>
</evidence>
<keyword evidence="4 13" id="KW-0548">Nucleotidyltransferase</keyword>
<dbReference type="GO" id="GO:0008033">
    <property type="term" value="P:tRNA processing"/>
    <property type="evidence" value="ECO:0007669"/>
    <property type="project" value="UniProtKB-KW"/>
</dbReference>
<evidence type="ECO:0000313" key="13">
    <source>
        <dbReference type="EMBL" id="AKJ64878.1"/>
    </source>
</evidence>
<evidence type="ECO:0000256" key="8">
    <source>
        <dbReference type="RuleBase" id="RU003953"/>
    </source>
</evidence>
<evidence type="ECO:0000256" key="9">
    <source>
        <dbReference type="SAM" id="MobiDB-lite"/>
    </source>
</evidence>
<evidence type="ECO:0000256" key="6">
    <source>
        <dbReference type="ARBA" id="ARBA00022741"/>
    </source>
</evidence>
<dbReference type="InterPro" id="IPR002646">
    <property type="entry name" value="PolA_pol_head_dom"/>
</dbReference>
<dbReference type="GO" id="GO:0046872">
    <property type="term" value="F:metal ion binding"/>
    <property type="evidence" value="ECO:0007669"/>
    <property type="project" value="UniProtKB-KW"/>
</dbReference>